<accession>A0A1I4UJ95</accession>
<dbReference type="InterPro" id="IPR023472">
    <property type="entry name" value="Uncharacterised_MJ0810"/>
</dbReference>
<evidence type="ECO:0000259" key="3">
    <source>
        <dbReference type="PROSITE" id="PS51112"/>
    </source>
</evidence>
<keyword evidence="5" id="KW-1185">Reference proteome</keyword>
<organism evidence="4 5">
    <name type="scientific">Thermodesulforhabdus norvegica</name>
    <dbReference type="NCBI Taxonomy" id="39841"/>
    <lineage>
        <taxon>Bacteria</taxon>
        <taxon>Pseudomonadati</taxon>
        <taxon>Thermodesulfobacteriota</taxon>
        <taxon>Syntrophobacteria</taxon>
        <taxon>Syntrophobacterales</taxon>
        <taxon>Thermodesulforhabdaceae</taxon>
        <taxon>Thermodesulforhabdus</taxon>
    </lineage>
</organism>
<dbReference type="Pfam" id="PF01871">
    <property type="entry name" value="AMMECR1"/>
    <property type="match status" value="1"/>
</dbReference>
<dbReference type="CDD" id="cd07361">
    <property type="entry name" value="MEMO_like"/>
    <property type="match status" value="1"/>
</dbReference>
<dbReference type="InterPro" id="IPR002733">
    <property type="entry name" value="AMMECR1_domain"/>
</dbReference>
<dbReference type="InterPro" id="IPR036071">
    <property type="entry name" value="AMMECR1_dom_sf"/>
</dbReference>
<evidence type="ECO:0000313" key="5">
    <source>
        <dbReference type="Proteomes" id="UP000199611"/>
    </source>
</evidence>
<evidence type="ECO:0000256" key="2">
    <source>
        <dbReference type="HAMAP-Rule" id="MF_00055"/>
    </source>
</evidence>
<dbReference type="InterPro" id="IPR002737">
    <property type="entry name" value="MEMO1_fam"/>
</dbReference>
<dbReference type="HAMAP" id="MF_00055">
    <property type="entry name" value="MEMO1"/>
    <property type="match status" value="1"/>
</dbReference>
<dbReference type="SUPFAM" id="SSF53213">
    <property type="entry name" value="LigB-like"/>
    <property type="match status" value="1"/>
</dbReference>
<name>A0A1I4UJ95_9BACT</name>
<comment type="similarity">
    <text evidence="1 2">Belongs to the MEMO1 family.</text>
</comment>
<dbReference type="SUPFAM" id="SSF143447">
    <property type="entry name" value="AMMECR1-like"/>
    <property type="match status" value="1"/>
</dbReference>
<dbReference type="EMBL" id="FOUU01000006">
    <property type="protein sequence ID" value="SFM88971.1"/>
    <property type="molecule type" value="Genomic_DNA"/>
</dbReference>
<dbReference type="NCBIfam" id="TIGR04336">
    <property type="entry name" value="AmmeMemoSam_B"/>
    <property type="match status" value="1"/>
</dbReference>
<dbReference type="PROSITE" id="PS51112">
    <property type="entry name" value="AMMECR1"/>
    <property type="match status" value="1"/>
</dbReference>
<evidence type="ECO:0000313" key="4">
    <source>
        <dbReference type="EMBL" id="SFM88971.1"/>
    </source>
</evidence>
<dbReference type="Proteomes" id="UP000199611">
    <property type="component" value="Unassembled WGS sequence"/>
</dbReference>
<dbReference type="NCBIfam" id="TIGR04335">
    <property type="entry name" value="AmmeMemoSam_A"/>
    <property type="match status" value="1"/>
</dbReference>
<dbReference type="Pfam" id="PF01875">
    <property type="entry name" value="Memo"/>
    <property type="match status" value="1"/>
</dbReference>
<dbReference type="STRING" id="39841.SAMN05660836_01828"/>
<dbReference type="AlphaFoldDB" id="A0A1I4UJ95"/>
<dbReference type="RefSeq" id="WP_177193595.1">
    <property type="nucleotide sequence ID" value="NZ_FOUU01000006.1"/>
</dbReference>
<dbReference type="InterPro" id="IPR023473">
    <property type="entry name" value="AMMECR1"/>
</dbReference>
<dbReference type="InterPro" id="IPR027623">
    <property type="entry name" value="AmmeMemoSam_A"/>
</dbReference>
<dbReference type="NCBIfam" id="TIGR00296">
    <property type="entry name" value="TIGR00296 family protein"/>
    <property type="match status" value="1"/>
</dbReference>
<dbReference type="Gene3D" id="3.30.700.20">
    <property type="entry name" value="Hypothetical protein ph0010, domain 1"/>
    <property type="match status" value="1"/>
</dbReference>
<feature type="domain" description="AMMECR1" evidence="3">
    <location>
        <begin position="292"/>
        <end position="464"/>
    </location>
</feature>
<dbReference type="Gene3D" id="3.40.830.10">
    <property type="entry name" value="LigB-like"/>
    <property type="match status" value="1"/>
</dbReference>
<gene>
    <name evidence="4" type="ORF">SAMN05660836_01828</name>
</gene>
<dbReference type="InterPro" id="IPR027485">
    <property type="entry name" value="AMMECR1_N"/>
</dbReference>
<dbReference type="Gene3D" id="3.30.1490.150">
    <property type="entry name" value="Hypothetical protein ph0010, domain 2"/>
    <property type="match status" value="1"/>
</dbReference>
<proteinExistence type="inferred from homology"/>
<dbReference type="PANTHER" id="PTHR11060:SF0">
    <property type="entry name" value="PROTEIN MEMO1"/>
    <property type="match status" value="1"/>
</dbReference>
<protein>
    <recommendedName>
        <fullName evidence="2">MEMO1 family protein SAMN05660836_01828</fullName>
    </recommendedName>
</protein>
<sequence>MEKIRRSVIAGSWYPGDPEILRRNIMTYIRKASVPDIKGRLVALIAPHAGYMYSGQVAAYAYKLLENHKFDRVVVISPSHQAYFQGASVYTLGGYETPLGIIPLDRELIDQLLSVCPVVRDLPDPHAREHSLEIQLPFLQVMLGKDFLLTPIMIGTQSYDLCAQLARGLAEVCRDKKVLLVASSDLSHYHSDREARILDGAVINRIESLDPEGLYRDLKDGRAEACGGGPMITVMLASKALGATKSRVLHYATSGDVTGDRSAVVGYLSAAFYDNPGSGRIKVGVDLGLSDEEKRVLKELARETIEARAFGKALPVINNPSEKLKEPRGAFVTIHKDGKLRGCIGMIESYRPVWETVRDMAIQAAYHDPRFPPVQPQEVKDLDIEISVLTPLKPISSPEEIEVGLHGLVVRRGPYSGLLLPQVAVEHNWDRETFLEWTCRKAGLEPDAWKDPLTKIFVFSADVF</sequence>
<evidence type="ECO:0000256" key="1">
    <source>
        <dbReference type="ARBA" id="ARBA00006315"/>
    </source>
</evidence>
<dbReference type="HAMAP" id="MF_00645">
    <property type="entry name" value="AMMECR1"/>
    <property type="match status" value="1"/>
</dbReference>
<reference evidence="4 5" key="1">
    <citation type="submission" date="2016-10" db="EMBL/GenBank/DDBJ databases">
        <authorList>
            <person name="de Groot N.N."/>
        </authorList>
    </citation>
    <scope>NUCLEOTIDE SEQUENCE [LARGE SCALE GENOMIC DNA]</scope>
    <source>
        <strain evidence="4 5">DSM 9990</strain>
    </source>
</reference>
<dbReference type="PANTHER" id="PTHR11060">
    <property type="entry name" value="PROTEIN MEMO1"/>
    <property type="match status" value="1"/>
</dbReference>